<feature type="transmembrane region" description="Helical" evidence="1">
    <location>
        <begin position="72"/>
        <end position="95"/>
    </location>
</feature>
<evidence type="ECO:0000259" key="2">
    <source>
        <dbReference type="Pfam" id="PF07670"/>
    </source>
</evidence>
<sequence>MTFRHTTEPQIAAEDTNLINPAEKEVKSFSMMRKLKFIIPSLLGVMLFMMPFEHEGRLTVPIARLIDIINSFIAPYMLAVSVIVAVVPSLLTLIVSLIRPLREMDNNVVQLFNPGFIWTALRVAGAITMLLVYFKAGPEWVWSQNTGGVLLYEVAPVLLALYFVSALLLPLLTEYGLMEFVGTLVSKVFTRAFRLPGGAAIDSMASWLSATSLGVMLTTQQYRSGHYTEREAASIITSFSVVSVGFSYVVLKFIKMEHVFVPWYLSVAIAGIVCALIVPRLPPLRNLPEKYATGATRQPQTDDRGEHEGLVKWAFRRAIERADRSEPLAKQLSGGIHAATDLAITVYPAMMIVGVLGLSLIEYTGVMQVIATPLVPILELLQLPEAQAAATAIMTGFIDLLMPVILGASIESELTRFVVAGVTVNGIIFLSEVALIMMRARIGLNLWRLFSIWILRLLISLPVFTLMGNLVL</sequence>
<feature type="transmembrane region" description="Helical" evidence="1">
    <location>
        <begin position="386"/>
        <end position="410"/>
    </location>
</feature>
<evidence type="ECO:0000313" key="3">
    <source>
        <dbReference type="EMBL" id="UTW12234.1"/>
    </source>
</evidence>
<accession>A0ABY5HJE4</accession>
<proteinExistence type="predicted"/>
<keyword evidence="1" id="KW-1133">Transmembrane helix</keyword>
<evidence type="ECO:0000313" key="4">
    <source>
        <dbReference type="Proteomes" id="UP001058461"/>
    </source>
</evidence>
<organism evidence="3 4">
    <name type="scientific">Marinobacterium rhizophilum</name>
    <dbReference type="NCBI Taxonomy" id="420402"/>
    <lineage>
        <taxon>Bacteria</taxon>
        <taxon>Pseudomonadati</taxon>
        <taxon>Pseudomonadota</taxon>
        <taxon>Gammaproteobacteria</taxon>
        <taxon>Oceanospirillales</taxon>
        <taxon>Oceanospirillaceae</taxon>
        <taxon>Marinobacterium</taxon>
    </lineage>
</organism>
<dbReference type="RefSeq" id="WP_255854297.1">
    <property type="nucleotide sequence ID" value="NZ_CP073347.1"/>
</dbReference>
<dbReference type="InterPro" id="IPR011642">
    <property type="entry name" value="Gate_dom"/>
</dbReference>
<reference evidence="3" key="1">
    <citation type="submission" date="2021-04" db="EMBL/GenBank/DDBJ databases">
        <title>Oceanospirillales bacteria with DddD are important DMSP degraders in coastal seawater.</title>
        <authorList>
            <person name="Liu J."/>
        </authorList>
    </citation>
    <scope>NUCLEOTIDE SEQUENCE</scope>
    <source>
        <strain evidence="3">D13-1</strain>
    </source>
</reference>
<feature type="transmembrane region" description="Helical" evidence="1">
    <location>
        <begin position="417"/>
        <end position="438"/>
    </location>
</feature>
<feature type="transmembrane region" description="Helical" evidence="1">
    <location>
        <begin position="154"/>
        <end position="172"/>
    </location>
</feature>
<name>A0ABY5HJE4_9GAMM</name>
<dbReference type="EMBL" id="CP073347">
    <property type="protein sequence ID" value="UTW12234.1"/>
    <property type="molecule type" value="Genomic_DNA"/>
</dbReference>
<feature type="transmembrane region" description="Helical" evidence="1">
    <location>
        <begin position="342"/>
        <end position="366"/>
    </location>
</feature>
<evidence type="ECO:0000256" key="1">
    <source>
        <dbReference type="SAM" id="Phobius"/>
    </source>
</evidence>
<feature type="transmembrane region" description="Helical" evidence="1">
    <location>
        <begin position="35"/>
        <end position="52"/>
    </location>
</feature>
<dbReference type="Pfam" id="PF07670">
    <property type="entry name" value="Gate"/>
    <property type="match status" value="1"/>
</dbReference>
<keyword evidence="4" id="KW-1185">Reference proteome</keyword>
<feature type="transmembrane region" description="Helical" evidence="1">
    <location>
        <begin position="450"/>
        <end position="471"/>
    </location>
</feature>
<feature type="transmembrane region" description="Helical" evidence="1">
    <location>
        <begin position="116"/>
        <end position="134"/>
    </location>
</feature>
<feature type="domain" description="Nucleoside transporter/FeoB GTPase Gate" evidence="2">
    <location>
        <begin position="158"/>
        <end position="254"/>
    </location>
</feature>
<keyword evidence="1" id="KW-0812">Transmembrane</keyword>
<protein>
    <submittedName>
        <fullName evidence="3">YjiH family protein</fullName>
    </submittedName>
</protein>
<dbReference type="Proteomes" id="UP001058461">
    <property type="component" value="Chromosome"/>
</dbReference>
<keyword evidence="1" id="KW-0472">Membrane</keyword>
<feature type="transmembrane region" description="Helical" evidence="1">
    <location>
        <begin position="232"/>
        <end position="251"/>
    </location>
</feature>
<feature type="transmembrane region" description="Helical" evidence="1">
    <location>
        <begin position="263"/>
        <end position="281"/>
    </location>
</feature>
<gene>
    <name evidence="3" type="ORF">KDW95_00670</name>
</gene>